<feature type="transmembrane region" description="Helical" evidence="2">
    <location>
        <begin position="21"/>
        <end position="47"/>
    </location>
</feature>
<evidence type="ECO:0000256" key="1">
    <source>
        <dbReference type="ARBA" id="ARBA00022729"/>
    </source>
</evidence>
<evidence type="ECO:0000313" key="4">
    <source>
        <dbReference type="EMBL" id="QRO84963.1"/>
    </source>
</evidence>
<reference evidence="4 5" key="1">
    <citation type="submission" date="2021-02" db="EMBL/GenBank/DDBJ databases">
        <title>FDA dAtabase for Regulatory Grade micrObial Sequences (FDA-ARGOS): Supporting development and validation of Infectious Disease Dx tests.</title>
        <authorList>
            <person name="Sproer C."/>
            <person name="Gronow S."/>
            <person name="Severitt S."/>
            <person name="Schroder I."/>
            <person name="Tallon L."/>
            <person name="Sadzewicz L."/>
            <person name="Zhao X."/>
            <person name="Boylan J."/>
            <person name="Ott S."/>
            <person name="Bowen H."/>
            <person name="Vavikolanu K."/>
            <person name="Mehta A."/>
            <person name="Aluvathingal J."/>
            <person name="Nadendla S."/>
            <person name="Lowell S."/>
            <person name="Myers T."/>
            <person name="Yan Y."/>
            <person name="Sichtig H."/>
        </authorList>
    </citation>
    <scope>NUCLEOTIDE SEQUENCE [LARGE SCALE GENOMIC DNA]</scope>
    <source>
        <strain evidence="4 5">FDAARGOS_1207</strain>
    </source>
</reference>
<feature type="domain" description="DUF5067" evidence="3">
    <location>
        <begin position="59"/>
        <end position="176"/>
    </location>
</feature>
<evidence type="ECO:0000256" key="2">
    <source>
        <dbReference type="SAM" id="Phobius"/>
    </source>
</evidence>
<keyword evidence="2" id="KW-0812">Transmembrane</keyword>
<sequence length="193" mass="21399">MTNQEFNNQNELPTKKSKKKWLWGCGGCLGIFIILAIIFGSCSAIFVGSVDEEINGTKEEQKKNKKTSEKRYKVGDDVTIKDVKFKLVDASYTDERNEFAEVEADKVLVVDMEFTNNGDEDIPVGTDVKAYADGKQLESYPVTDELMDGLSPGRSIQGKTGFAITGNPNKLELEFSPFADFSGTKAIYNLDPQ</sequence>
<dbReference type="Gene3D" id="2.60.40.1240">
    <property type="match status" value="1"/>
</dbReference>
<dbReference type="Pfam" id="PF16729">
    <property type="entry name" value="DUF5067"/>
    <property type="match status" value="1"/>
</dbReference>
<keyword evidence="5" id="KW-1185">Reference proteome</keyword>
<dbReference type="EMBL" id="CP069486">
    <property type="protein sequence ID" value="QRO84963.1"/>
    <property type="molecule type" value="Genomic_DNA"/>
</dbReference>
<evidence type="ECO:0000313" key="5">
    <source>
        <dbReference type="Proteomes" id="UP000627155"/>
    </source>
</evidence>
<keyword evidence="2" id="KW-0472">Membrane</keyword>
<dbReference type="Proteomes" id="UP000627155">
    <property type="component" value="Chromosome"/>
</dbReference>
<gene>
    <name evidence="4" type="ORF">I6J37_12415</name>
</gene>
<protein>
    <submittedName>
        <fullName evidence="4">DUF5067 domain-containing protein</fullName>
    </submittedName>
</protein>
<organism evidence="4 5">
    <name type="scientific">Mammaliicoccus vitulinus</name>
    <dbReference type="NCBI Taxonomy" id="71237"/>
    <lineage>
        <taxon>Bacteria</taxon>
        <taxon>Bacillati</taxon>
        <taxon>Bacillota</taxon>
        <taxon>Bacilli</taxon>
        <taxon>Bacillales</taxon>
        <taxon>Staphylococcaceae</taxon>
        <taxon>Mammaliicoccus</taxon>
    </lineage>
</organism>
<proteinExistence type="predicted"/>
<dbReference type="RefSeq" id="WP_103323527.1">
    <property type="nucleotide sequence ID" value="NZ_CBCPHH010000017.1"/>
</dbReference>
<keyword evidence="1" id="KW-0732">Signal</keyword>
<accession>A0ABX7HEF7</accession>
<dbReference type="InterPro" id="IPR029050">
    <property type="entry name" value="Immunoprotect_excell_Ig-like"/>
</dbReference>
<keyword evidence="2" id="KW-1133">Transmembrane helix</keyword>
<evidence type="ECO:0000259" key="3">
    <source>
        <dbReference type="Pfam" id="PF16729"/>
    </source>
</evidence>
<dbReference type="InterPro" id="IPR031989">
    <property type="entry name" value="DUF5067"/>
</dbReference>
<name>A0ABX7HEF7_9STAP</name>